<evidence type="ECO:0000313" key="3">
    <source>
        <dbReference type="Proteomes" id="UP000289152"/>
    </source>
</evidence>
<accession>A0A4Q1BFD1</accession>
<organism evidence="2 3">
    <name type="scientific">Tremella mesenterica</name>
    <name type="common">Jelly fungus</name>
    <dbReference type="NCBI Taxonomy" id="5217"/>
    <lineage>
        <taxon>Eukaryota</taxon>
        <taxon>Fungi</taxon>
        <taxon>Dikarya</taxon>
        <taxon>Basidiomycota</taxon>
        <taxon>Agaricomycotina</taxon>
        <taxon>Tremellomycetes</taxon>
        <taxon>Tremellales</taxon>
        <taxon>Tremellaceae</taxon>
        <taxon>Tremella</taxon>
    </lineage>
</organism>
<dbReference type="VEuPathDB" id="FungiDB:TREMEDRAFT_60532"/>
<comment type="caution">
    <text evidence="2">The sequence shown here is derived from an EMBL/GenBank/DDBJ whole genome shotgun (WGS) entry which is preliminary data.</text>
</comment>
<sequence>MDLSESYNIPDRSIIPDRCLQIDRRFLQSRLKRKSSLPSTTQDLEQRPTLTGVARELTGRVFSHPAPEEPMVPFHRRELERNRRAVNREEEENPDPELPTYRESTRGRTTMPSPPLPVHFSDGHHGPIIDGVSVIAFTIPEQAPPKYEVEADRLA</sequence>
<evidence type="ECO:0000256" key="1">
    <source>
        <dbReference type="SAM" id="MobiDB-lite"/>
    </source>
</evidence>
<dbReference type="EMBL" id="SDIL01000172">
    <property type="protein sequence ID" value="RXK34941.1"/>
    <property type="molecule type" value="Genomic_DNA"/>
</dbReference>
<protein>
    <submittedName>
        <fullName evidence="2">Uncharacterized protein</fullName>
    </submittedName>
</protein>
<proteinExistence type="predicted"/>
<keyword evidence="3" id="KW-1185">Reference proteome</keyword>
<evidence type="ECO:0000313" key="2">
    <source>
        <dbReference type="EMBL" id="RXK34941.1"/>
    </source>
</evidence>
<dbReference type="Proteomes" id="UP000289152">
    <property type="component" value="Unassembled WGS sequence"/>
</dbReference>
<feature type="compositionally biased region" description="Basic and acidic residues" evidence="1">
    <location>
        <begin position="75"/>
        <end position="88"/>
    </location>
</feature>
<dbReference type="InParanoid" id="A0A4Q1BFD1"/>
<reference evidence="2 3" key="1">
    <citation type="submission" date="2016-06" db="EMBL/GenBank/DDBJ databases">
        <title>Evolution of pathogenesis and genome organization in the Tremellales.</title>
        <authorList>
            <person name="Cuomo C."/>
            <person name="Litvintseva A."/>
            <person name="Heitman J."/>
            <person name="Chen Y."/>
            <person name="Sun S."/>
            <person name="Springer D."/>
            <person name="Dromer F."/>
            <person name="Young S."/>
            <person name="Zeng Q."/>
            <person name="Chapman S."/>
            <person name="Gujja S."/>
            <person name="Saif S."/>
            <person name="Birren B."/>
        </authorList>
    </citation>
    <scope>NUCLEOTIDE SEQUENCE [LARGE SCALE GENOMIC DNA]</scope>
    <source>
        <strain evidence="2 3">ATCC 28783</strain>
    </source>
</reference>
<dbReference type="AlphaFoldDB" id="A0A4Q1BFD1"/>
<gene>
    <name evidence="2" type="ORF">M231_07812</name>
</gene>
<feature type="region of interest" description="Disordered" evidence="1">
    <location>
        <begin position="63"/>
        <end position="124"/>
    </location>
</feature>
<feature type="region of interest" description="Disordered" evidence="1">
    <location>
        <begin position="30"/>
        <end position="51"/>
    </location>
</feature>
<name>A0A4Q1BFD1_TREME</name>